<evidence type="ECO:0000313" key="5">
    <source>
        <dbReference type="Proteomes" id="UP000710432"/>
    </source>
</evidence>
<dbReference type="Proteomes" id="UP000710432">
    <property type="component" value="Unassembled WGS sequence"/>
</dbReference>
<evidence type="ECO:0000313" key="4">
    <source>
        <dbReference type="EMBL" id="KAH0508119.1"/>
    </source>
</evidence>
<evidence type="ECO:0000256" key="3">
    <source>
        <dbReference type="ARBA" id="ARBA00023274"/>
    </source>
</evidence>
<gene>
    <name evidence="4" type="ORF">LTLLF_165265</name>
</gene>
<dbReference type="AlphaFoldDB" id="A0A8J6KT35"/>
<evidence type="ECO:0000256" key="2">
    <source>
        <dbReference type="ARBA" id="ARBA00022980"/>
    </source>
</evidence>
<dbReference type="Pfam" id="PF16906">
    <property type="entry name" value="Ribosomal_L26"/>
    <property type="match status" value="1"/>
</dbReference>
<dbReference type="Gene3D" id="2.30.30.30">
    <property type="match status" value="1"/>
</dbReference>
<comment type="caution">
    <text evidence="4">The sequence shown here is derived from an EMBL/GenBank/DDBJ whole genome shotgun (WGS) entry which is preliminary data.</text>
</comment>
<keyword evidence="2 4" id="KW-0689">Ribosomal protein</keyword>
<organism evidence="4 5">
    <name type="scientific">Microtus ochrogaster</name>
    <name type="common">Prairie vole</name>
    <dbReference type="NCBI Taxonomy" id="79684"/>
    <lineage>
        <taxon>Eukaryota</taxon>
        <taxon>Metazoa</taxon>
        <taxon>Chordata</taxon>
        <taxon>Craniata</taxon>
        <taxon>Vertebrata</taxon>
        <taxon>Euteleostomi</taxon>
        <taxon>Mammalia</taxon>
        <taxon>Eutheria</taxon>
        <taxon>Euarchontoglires</taxon>
        <taxon>Glires</taxon>
        <taxon>Rodentia</taxon>
        <taxon>Myomorpha</taxon>
        <taxon>Muroidea</taxon>
        <taxon>Cricetidae</taxon>
        <taxon>Arvicolinae</taxon>
        <taxon>Microtus</taxon>
    </lineage>
</organism>
<sequence length="127" mass="14006">MKVRLSEDSTKASRLAKWSKCQKEICLHYFIFHIEQGQRGKANGTTVRVGSHPSKVVIITGLKLCRDRKKILERKAKSLQVVLAAPRGPLQPLGNCPYLGLTTLGTRCPLPPLGDLQLFCLSSHSGI</sequence>
<dbReference type="InterPro" id="IPR005756">
    <property type="entry name" value="Ribosomal_uL24_euk/arc"/>
</dbReference>
<comment type="similarity">
    <text evidence="1">Belongs to the universal ribosomal protein uL24 family.</text>
</comment>
<keyword evidence="3" id="KW-0687">Ribonucleoprotein</keyword>
<dbReference type="GO" id="GO:0003735">
    <property type="term" value="F:structural constituent of ribosome"/>
    <property type="evidence" value="ECO:0007669"/>
    <property type="project" value="InterPro"/>
</dbReference>
<proteinExistence type="inferred from homology"/>
<dbReference type="GO" id="GO:0015934">
    <property type="term" value="C:large ribosomal subunit"/>
    <property type="evidence" value="ECO:0007669"/>
    <property type="project" value="InterPro"/>
</dbReference>
<name>A0A8J6KT35_MICOH</name>
<dbReference type="InterPro" id="IPR014722">
    <property type="entry name" value="Rib_uL2_dom2"/>
</dbReference>
<accession>A0A8J6KT35</accession>
<protein>
    <submittedName>
        <fullName evidence="4">60S ribosomal protein L26</fullName>
    </submittedName>
</protein>
<dbReference type="GO" id="GO:0006412">
    <property type="term" value="P:translation"/>
    <property type="evidence" value="ECO:0007669"/>
    <property type="project" value="InterPro"/>
</dbReference>
<dbReference type="EMBL" id="JAATJU010023300">
    <property type="protein sequence ID" value="KAH0508119.1"/>
    <property type="molecule type" value="Genomic_DNA"/>
</dbReference>
<evidence type="ECO:0000256" key="1">
    <source>
        <dbReference type="ARBA" id="ARBA00010618"/>
    </source>
</evidence>
<reference evidence="4" key="1">
    <citation type="submission" date="2020-03" db="EMBL/GenBank/DDBJ databases">
        <title>Studies in the Genomics of Life Span.</title>
        <authorList>
            <person name="Glass D."/>
        </authorList>
    </citation>
    <scope>NUCLEOTIDE SEQUENCE</scope>
    <source>
        <strain evidence="4">LTLLF</strain>
        <tissue evidence="4">Muscle</tissue>
    </source>
</reference>